<name>A0A1F6GF32_9PROT</name>
<evidence type="ECO:0000313" key="2">
    <source>
        <dbReference type="EMBL" id="OGG96688.1"/>
    </source>
</evidence>
<reference evidence="2 3" key="1">
    <citation type="journal article" date="2016" name="Nat. Commun.">
        <title>Thousands of microbial genomes shed light on interconnected biogeochemical processes in an aquifer system.</title>
        <authorList>
            <person name="Anantharaman K."/>
            <person name="Brown C.T."/>
            <person name="Hug L.A."/>
            <person name="Sharon I."/>
            <person name="Castelle C.J."/>
            <person name="Probst A.J."/>
            <person name="Thomas B.C."/>
            <person name="Singh A."/>
            <person name="Wilkins M.J."/>
            <person name="Karaoz U."/>
            <person name="Brodie E.L."/>
            <person name="Williams K.H."/>
            <person name="Hubbard S.S."/>
            <person name="Banfield J.F."/>
        </authorList>
    </citation>
    <scope>NUCLEOTIDE SEQUENCE [LARGE SCALE GENOMIC DNA]</scope>
</reference>
<protein>
    <recommendedName>
        <fullName evidence="1">Haem-binding domain-containing protein</fullName>
    </recommendedName>
</protein>
<dbReference type="SMART" id="SM01235">
    <property type="entry name" value="Haem_bd"/>
    <property type="match status" value="1"/>
</dbReference>
<dbReference type="STRING" id="1817772.A2527_03785"/>
<dbReference type="Pfam" id="PF14376">
    <property type="entry name" value="Haem_bd"/>
    <property type="match status" value="1"/>
</dbReference>
<dbReference type="Proteomes" id="UP000178449">
    <property type="component" value="Unassembled WGS sequence"/>
</dbReference>
<evidence type="ECO:0000259" key="1">
    <source>
        <dbReference type="SMART" id="SM01235"/>
    </source>
</evidence>
<dbReference type="GO" id="GO:0009055">
    <property type="term" value="F:electron transfer activity"/>
    <property type="evidence" value="ECO:0007669"/>
    <property type="project" value="InterPro"/>
</dbReference>
<sequence>MKKIGFLVIVAIWAGVLVAHQGREHTKPDTPISLLPAPEMDAQINLDYVNQIRPIWEKKCFACHAKNQELPWYAVIPGIRQIILWDIWKAQEHLDLSDNFPFGGHGTPAEDLEAILEMLAQSNMPPLRYQIFHWDSGLTPNEKAQVHRWALDSLLSIKPKFQETH</sequence>
<dbReference type="EMBL" id="MFNE01000010">
    <property type="protein sequence ID" value="OGG96688.1"/>
    <property type="molecule type" value="Genomic_DNA"/>
</dbReference>
<dbReference type="SUPFAM" id="SSF46626">
    <property type="entry name" value="Cytochrome c"/>
    <property type="match status" value="1"/>
</dbReference>
<comment type="caution">
    <text evidence="2">The sequence shown here is derived from an EMBL/GenBank/DDBJ whole genome shotgun (WGS) entry which is preliminary data.</text>
</comment>
<dbReference type="GO" id="GO:0020037">
    <property type="term" value="F:heme binding"/>
    <property type="evidence" value="ECO:0007669"/>
    <property type="project" value="InterPro"/>
</dbReference>
<evidence type="ECO:0000313" key="3">
    <source>
        <dbReference type="Proteomes" id="UP000178449"/>
    </source>
</evidence>
<gene>
    <name evidence="2" type="ORF">A2527_03785</name>
</gene>
<dbReference type="InterPro" id="IPR036909">
    <property type="entry name" value="Cyt_c-like_dom_sf"/>
</dbReference>
<dbReference type="InterPro" id="IPR025992">
    <property type="entry name" value="Haem-bd"/>
</dbReference>
<dbReference type="AlphaFoldDB" id="A0A1F6GF32"/>
<accession>A0A1F6GF32</accession>
<proteinExistence type="predicted"/>
<organism evidence="2 3">
    <name type="scientific">Candidatus Lambdaproteobacteria bacterium RIFOXYD2_FULL_50_16</name>
    <dbReference type="NCBI Taxonomy" id="1817772"/>
    <lineage>
        <taxon>Bacteria</taxon>
        <taxon>Pseudomonadati</taxon>
        <taxon>Pseudomonadota</taxon>
        <taxon>Candidatus Lambdaproteobacteria</taxon>
    </lineage>
</organism>
<feature type="domain" description="Haem-binding" evidence="1">
    <location>
        <begin position="10"/>
        <end position="154"/>
    </location>
</feature>